<sequence length="1022" mass="112600">MLANKYASSADKDYDPLDSYGDTEHTPDHIVPVALPSSVTPAETTKHVESVTPEIKDSRNSWEENDSDDEPYPMDAYDYGREDDDDEESESESESEQDNNRSSNLEKSSHDSKSAPNGESKTFEQPSDDEDLTHAAPNPNLFRSSSSANPRASINSGRSYSSHTKHHSFGYGDDRPEPSESESDSSSESESDQDDAFVNASSSPPPPPIPSASRPVSITEPPRGPSTSASPVAIQPTFKEEQQGQQKEAATVVSVKEEGIRASSPPASPTLSRTTTSIPSTAAPANPQTLTSPTSTSSLAPSDHTHRPSDSESDTSNSSIELRSPSLKGHLKANQRPGLLNRSLSSTSSSRGLQDSRPLSYSDLSDAELNDVSLDEPSTQEPIRRSATIATPRAPVAPSNAGFPSSFFGGRPHPKSHQFQQQQQSSASLHSPQAATPPVASPSVAAPPENRPGSTRQASISSIASSISGALMGRGFGSNTSNSNAAALPPPPATPRTPSRMSQRGSNAGIMINTGTAGLDLRSSSNISPERASTYSTMTTDSNMDLLLARLEAQNSALEQDPKRRATSESSSEIDRAFGHAKEESASEDVDWDYWGSLMHDYNGVVKKNPKQLTVMIQKGVPPAIRGLIWQLLAQSKDAQLEATYAELLKETSSHEKQIQRDMSRTFPNHDYFQAEGLGQESLFNVVKAYSLYDAEVGYCQGLSFVVGPLLLNMPDEEAFCVLVKMMSSYDMRGHFTPDMNTLQLRLYQFEQLMEETVPMVHKHFLNQGIRSTMYASQWFMTLFAYKFPLDLVFRIYDTMLVEGVESLLRFSIALLKANHDQILNHDFETLIEFLKNGLFEPYKNDASMFVKDAYNVKVTPKKLAQYAQKYQAMIQRQQAELAAEESLRESNRQLSMHVRRLEGSLHTLNKEHVDLAKELISRKVEMAQLQDQNDVLLQKVSDLTRMVDAQGKEVEDRYKDEIQAVMEKNIALVKKNEQVEDQCSFLESLLIDTKMKYAESENERDTLARKLSDLKKALGVA</sequence>
<dbReference type="PANTHER" id="PTHR47219">
    <property type="entry name" value="RAB GTPASE-ACTIVATING PROTEIN 1-LIKE"/>
    <property type="match status" value="1"/>
</dbReference>
<dbReference type="SUPFAM" id="SSF47923">
    <property type="entry name" value="Ypt/Rab-GAP domain of gyp1p"/>
    <property type="match status" value="2"/>
</dbReference>
<proteinExistence type="predicted"/>
<organism evidence="6 7">
    <name type="scientific">Linnemannia exigua</name>
    <dbReference type="NCBI Taxonomy" id="604196"/>
    <lineage>
        <taxon>Eukaryota</taxon>
        <taxon>Fungi</taxon>
        <taxon>Fungi incertae sedis</taxon>
        <taxon>Mucoromycota</taxon>
        <taxon>Mortierellomycotina</taxon>
        <taxon>Mortierellomycetes</taxon>
        <taxon>Mortierellales</taxon>
        <taxon>Mortierellaceae</taxon>
        <taxon>Linnemannia</taxon>
    </lineage>
</organism>
<evidence type="ECO:0000259" key="5">
    <source>
        <dbReference type="PROSITE" id="PS50086"/>
    </source>
</evidence>
<dbReference type="FunFam" id="1.10.8.270:FF:000001">
    <property type="entry name" value="TBC1 domain family member 1"/>
    <property type="match status" value="1"/>
</dbReference>
<dbReference type="FunFam" id="1.10.10.750:FF:000003">
    <property type="entry name" value="GTPase activating protein (Evi5)"/>
    <property type="match status" value="1"/>
</dbReference>
<feature type="region of interest" description="Disordered" evidence="4">
    <location>
        <begin position="1"/>
        <end position="460"/>
    </location>
</feature>
<keyword evidence="1" id="KW-0343">GTPase activation</keyword>
<protein>
    <submittedName>
        <fullName evidence="6">GTPase-activating protein</fullName>
    </submittedName>
</protein>
<feature type="region of interest" description="Disordered" evidence="4">
    <location>
        <begin position="556"/>
        <end position="582"/>
    </location>
</feature>
<comment type="caution">
    <text evidence="6">The sequence shown here is derived from an EMBL/GenBank/DDBJ whole genome shotgun (WGS) entry which is preliminary data.</text>
</comment>
<dbReference type="SMART" id="SM00164">
    <property type="entry name" value="TBC"/>
    <property type="match status" value="1"/>
</dbReference>
<dbReference type="Gene3D" id="1.10.10.750">
    <property type="entry name" value="Ypt/Rab-GAP domain of gyp1p, domain 1"/>
    <property type="match status" value="1"/>
</dbReference>
<feature type="compositionally biased region" description="Acidic residues" evidence="4">
    <location>
        <begin position="63"/>
        <end position="72"/>
    </location>
</feature>
<evidence type="ECO:0000256" key="2">
    <source>
        <dbReference type="ARBA" id="ARBA00023054"/>
    </source>
</evidence>
<dbReference type="Gene3D" id="1.10.472.80">
    <property type="entry name" value="Ypt/Rab-GAP domain of gyp1p, domain 3"/>
    <property type="match status" value="1"/>
</dbReference>
<evidence type="ECO:0000256" key="1">
    <source>
        <dbReference type="ARBA" id="ARBA00022468"/>
    </source>
</evidence>
<feature type="coiled-coil region" evidence="3">
    <location>
        <begin position="868"/>
        <end position="1018"/>
    </location>
</feature>
<feature type="region of interest" description="Disordered" evidence="4">
    <location>
        <begin position="474"/>
        <end position="509"/>
    </location>
</feature>
<feature type="domain" description="Rab-GAP TBC" evidence="5">
    <location>
        <begin position="620"/>
        <end position="804"/>
    </location>
</feature>
<gene>
    <name evidence="6" type="primary">GYP5_2</name>
    <name evidence="6" type="ORF">BGZ95_009871</name>
</gene>
<dbReference type="EMBL" id="JAAAIL010000616">
    <property type="protein sequence ID" value="KAG0274354.1"/>
    <property type="molecule type" value="Genomic_DNA"/>
</dbReference>
<dbReference type="GO" id="GO:0005096">
    <property type="term" value="F:GTPase activator activity"/>
    <property type="evidence" value="ECO:0007669"/>
    <property type="project" value="UniProtKB-KW"/>
</dbReference>
<reference evidence="6" key="1">
    <citation type="journal article" date="2020" name="Fungal Divers.">
        <title>Resolving the Mortierellaceae phylogeny through synthesis of multi-gene phylogenetics and phylogenomics.</title>
        <authorList>
            <person name="Vandepol N."/>
            <person name="Liber J."/>
            <person name="Desiro A."/>
            <person name="Na H."/>
            <person name="Kennedy M."/>
            <person name="Barry K."/>
            <person name="Grigoriev I.V."/>
            <person name="Miller A.N."/>
            <person name="O'Donnell K."/>
            <person name="Stajich J.E."/>
            <person name="Bonito G."/>
        </authorList>
    </citation>
    <scope>NUCLEOTIDE SEQUENCE</scope>
    <source>
        <strain evidence="6">NRRL 28262</strain>
    </source>
</reference>
<keyword evidence="2 3" id="KW-0175">Coiled coil</keyword>
<dbReference type="InterPro" id="IPR050302">
    <property type="entry name" value="Rab_GAP_TBC_domain"/>
</dbReference>
<dbReference type="FunFam" id="1.10.472.80:FF:000027">
    <property type="entry name" value="GTPase activating protein (Evi5)"/>
    <property type="match status" value="1"/>
</dbReference>
<evidence type="ECO:0000313" key="6">
    <source>
        <dbReference type="EMBL" id="KAG0274354.1"/>
    </source>
</evidence>
<feature type="compositionally biased region" description="Acidic residues" evidence="4">
    <location>
        <begin position="81"/>
        <end position="97"/>
    </location>
</feature>
<feature type="compositionally biased region" description="Basic and acidic residues" evidence="4">
    <location>
        <begin position="44"/>
        <end position="62"/>
    </location>
</feature>
<feature type="compositionally biased region" description="Polar residues" evidence="4">
    <location>
        <begin position="114"/>
        <end position="125"/>
    </location>
</feature>
<dbReference type="PROSITE" id="PS50086">
    <property type="entry name" value="TBC_RABGAP"/>
    <property type="match status" value="1"/>
</dbReference>
<name>A0AAD4DDW9_9FUNG</name>
<feature type="compositionally biased region" description="Polar residues" evidence="4">
    <location>
        <begin position="522"/>
        <end position="535"/>
    </location>
</feature>
<dbReference type="Pfam" id="PF23436">
    <property type="entry name" value="RabGap-TBC_2"/>
    <property type="match status" value="1"/>
</dbReference>
<feature type="compositionally biased region" description="Acidic residues" evidence="4">
    <location>
        <begin position="179"/>
        <end position="195"/>
    </location>
</feature>
<dbReference type="PANTHER" id="PTHR47219:SF22">
    <property type="entry name" value="RAB-GAP TBC DOMAIN-CONTAINING PROTEIN"/>
    <property type="match status" value="1"/>
</dbReference>
<feature type="region of interest" description="Disordered" evidence="4">
    <location>
        <begin position="516"/>
        <end position="535"/>
    </location>
</feature>
<keyword evidence="7" id="KW-1185">Reference proteome</keyword>
<feature type="compositionally biased region" description="Basic and acidic residues" evidence="4">
    <location>
        <begin position="560"/>
        <end position="582"/>
    </location>
</feature>
<feature type="compositionally biased region" description="Low complexity" evidence="4">
    <location>
        <begin position="272"/>
        <end position="302"/>
    </location>
</feature>
<dbReference type="InterPro" id="IPR035969">
    <property type="entry name" value="Rab-GAP_TBC_sf"/>
</dbReference>
<feature type="compositionally biased region" description="Polar residues" evidence="4">
    <location>
        <begin position="141"/>
        <end position="162"/>
    </location>
</feature>
<feature type="compositionally biased region" description="Low complexity" evidence="4">
    <location>
        <begin position="339"/>
        <end position="357"/>
    </location>
</feature>
<dbReference type="Proteomes" id="UP001194580">
    <property type="component" value="Unassembled WGS sequence"/>
</dbReference>
<dbReference type="GO" id="GO:0031267">
    <property type="term" value="F:small GTPase binding"/>
    <property type="evidence" value="ECO:0007669"/>
    <property type="project" value="TreeGrafter"/>
</dbReference>
<dbReference type="AlphaFoldDB" id="A0AAD4DDW9"/>
<evidence type="ECO:0000256" key="4">
    <source>
        <dbReference type="SAM" id="MobiDB-lite"/>
    </source>
</evidence>
<accession>A0AAD4DDW9</accession>
<dbReference type="Gene3D" id="1.10.8.270">
    <property type="entry name" value="putative rabgap domain of human tbc1 domain family member 14 like domains"/>
    <property type="match status" value="1"/>
</dbReference>
<dbReference type="InterPro" id="IPR000195">
    <property type="entry name" value="Rab-GAP-TBC_dom"/>
</dbReference>
<evidence type="ECO:0000313" key="7">
    <source>
        <dbReference type="Proteomes" id="UP001194580"/>
    </source>
</evidence>
<evidence type="ECO:0000256" key="3">
    <source>
        <dbReference type="SAM" id="Coils"/>
    </source>
</evidence>
<feature type="compositionally biased region" description="Low complexity" evidence="4">
    <location>
        <begin position="478"/>
        <end position="487"/>
    </location>
</feature>
<feature type="compositionally biased region" description="Low complexity" evidence="4">
    <location>
        <begin position="417"/>
        <end position="448"/>
    </location>
</feature>